<keyword evidence="4" id="KW-1185">Reference proteome</keyword>
<dbReference type="InterPro" id="IPR036047">
    <property type="entry name" value="F-box-like_dom_sf"/>
</dbReference>
<dbReference type="AlphaFoldDB" id="A0A1W0XAV5"/>
<evidence type="ECO:0000259" key="2">
    <source>
        <dbReference type="PROSITE" id="PS50181"/>
    </source>
</evidence>
<dbReference type="InterPro" id="IPR001810">
    <property type="entry name" value="F-box_dom"/>
</dbReference>
<sequence>MEENAEVNTSACSHPTSATPFNSGSGMTISDLPVEMLAKIFGKLDCFQQWEARSVCKQWEFILTWDSSIKKNAFYDLATFPNLPSLTHAESEEDLSDTGVEGASKPGPWERPVAKSPVAKFWSWVFPNHVKHICVIIKAAHDNNILTEYYPKRLHVHTLLHLCFDHFGTGRSVKEMSLMLVDFTIPDLLPLLCPTVRKGDWPITLVRCRLSFYCWKWDVDQPAPFEAGDCELAMSIEKVTLRMGAHLEGDLMVLGDAVLPGFLSIEPVANFLQEIELFEPHAEYSSEEWDAIATDILDFFRRREPQLGEGYSIEWLRDNIDYRKLRKTTIYDLMMPSLDVMLGSGWIDMDALEFGYADCEGGDRESSD</sequence>
<feature type="region of interest" description="Disordered" evidence="1">
    <location>
        <begin position="90"/>
        <end position="109"/>
    </location>
</feature>
<evidence type="ECO:0000256" key="1">
    <source>
        <dbReference type="SAM" id="MobiDB-lite"/>
    </source>
</evidence>
<protein>
    <recommendedName>
        <fullName evidence="2">F-box domain-containing protein</fullName>
    </recommendedName>
</protein>
<name>A0A1W0XAV5_HYPEX</name>
<accession>A0A1W0XAV5</accession>
<evidence type="ECO:0000313" key="3">
    <source>
        <dbReference type="EMBL" id="OQV24550.1"/>
    </source>
</evidence>
<evidence type="ECO:0000313" key="4">
    <source>
        <dbReference type="Proteomes" id="UP000192578"/>
    </source>
</evidence>
<proteinExistence type="predicted"/>
<dbReference type="Gene3D" id="1.20.1280.50">
    <property type="match status" value="1"/>
</dbReference>
<comment type="caution">
    <text evidence="3">The sequence shown here is derived from an EMBL/GenBank/DDBJ whole genome shotgun (WGS) entry which is preliminary data.</text>
</comment>
<feature type="domain" description="F-box" evidence="2">
    <location>
        <begin position="26"/>
        <end position="72"/>
    </location>
</feature>
<dbReference type="SUPFAM" id="SSF81383">
    <property type="entry name" value="F-box domain"/>
    <property type="match status" value="1"/>
</dbReference>
<dbReference type="EMBL" id="MTYJ01000006">
    <property type="protein sequence ID" value="OQV24550.1"/>
    <property type="molecule type" value="Genomic_DNA"/>
</dbReference>
<dbReference type="PROSITE" id="PS50181">
    <property type="entry name" value="FBOX"/>
    <property type="match status" value="1"/>
</dbReference>
<dbReference type="Pfam" id="PF00646">
    <property type="entry name" value="F-box"/>
    <property type="match status" value="1"/>
</dbReference>
<gene>
    <name evidence="3" type="ORF">BV898_01610</name>
</gene>
<reference evidence="4" key="1">
    <citation type="submission" date="2017-01" db="EMBL/GenBank/DDBJ databases">
        <title>Comparative genomics of anhydrobiosis in the tardigrade Hypsibius dujardini.</title>
        <authorList>
            <person name="Yoshida Y."/>
            <person name="Koutsovoulos G."/>
            <person name="Laetsch D."/>
            <person name="Stevens L."/>
            <person name="Kumar S."/>
            <person name="Horikawa D."/>
            <person name="Ishino K."/>
            <person name="Komine S."/>
            <person name="Tomita M."/>
            <person name="Blaxter M."/>
            <person name="Arakawa K."/>
        </authorList>
    </citation>
    <scope>NUCLEOTIDE SEQUENCE [LARGE SCALE GENOMIC DNA]</scope>
    <source>
        <strain evidence="4">Z151</strain>
    </source>
</reference>
<dbReference type="Proteomes" id="UP000192578">
    <property type="component" value="Unassembled WGS sequence"/>
</dbReference>
<organism evidence="3 4">
    <name type="scientific">Hypsibius exemplaris</name>
    <name type="common">Freshwater tardigrade</name>
    <dbReference type="NCBI Taxonomy" id="2072580"/>
    <lineage>
        <taxon>Eukaryota</taxon>
        <taxon>Metazoa</taxon>
        <taxon>Ecdysozoa</taxon>
        <taxon>Tardigrada</taxon>
        <taxon>Eutardigrada</taxon>
        <taxon>Parachela</taxon>
        <taxon>Hypsibioidea</taxon>
        <taxon>Hypsibiidae</taxon>
        <taxon>Hypsibius</taxon>
    </lineage>
</organism>